<organism evidence="9 13">
    <name type="scientific">Candidatus Methanofastidiosum methylothiophilum</name>
    <dbReference type="NCBI Taxonomy" id="1705564"/>
    <lineage>
        <taxon>Archaea</taxon>
        <taxon>Methanobacteriati</taxon>
        <taxon>Methanobacteriota</taxon>
        <taxon>Stenosarchaea group</taxon>
        <taxon>Candidatus Methanofastidiosia</taxon>
        <taxon>Candidatus Methanofastidiosales</taxon>
        <taxon>Candidatus Methanofastidiosaceae</taxon>
        <taxon>Candidatus Methanofastidiosum</taxon>
    </lineage>
</organism>
<evidence type="ECO:0000256" key="3">
    <source>
        <dbReference type="ARBA" id="ARBA00022679"/>
    </source>
</evidence>
<feature type="binding site" evidence="7">
    <location>
        <position position="275"/>
    </location>
    <ligand>
        <name>Zn(2+)</name>
        <dbReference type="ChEBI" id="CHEBI:29105"/>
    </ligand>
</feature>
<accession>A0A150ILX4</accession>
<protein>
    <recommendedName>
        <fullName evidence="7">tRNA-guanine(15) transglycosylase</fullName>
        <ecNumber evidence="7">2.4.2.48</ecNumber>
    </recommendedName>
    <alternativeName>
        <fullName evidence="7">7-cyano-7-deazaguanine tRNA-ribosyltransferase</fullName>
    </alternativeName>
    <alternativeName>
        <fullName evidence="7">Archaeal tRNA-guanine transglycosylase</fullName>
    </alternativeName>
</protein>
<comment type="similarity">
    <text evidence="7">Belongs to the archaeosine tRNA-ribosyltransferase family.</text>
</comment>
<evidence type="ECO:0000256" key="4">
    <source>
        <dbReference type="ARBA" id="ARBA00022694"/>
    </source>
</evidence>
<proteinExistence type="inferred from homology"/>
<dbReference type="InterPro" id="IPR036511">
    <property type="entry name" value="TGT-like_sf"/>
</dbReference>
<evidence type="ECO:0000256" key="6">
    <source>
        <dbReference type="ARBA" id="ARBA00022833"/>
    </source>
</evidence>
<evidence type="ECO:0000259" key="8">
    <source>
        <dbReference type="SMART" id="SM00359"/>
    </source>
</evidence>
<reference evidence="12 13" key="1">
    <citation type="journal article" date="2016" name="ISME J.">
        <title>Chasing the elusive Euryarchaeota class WSA2: genomes reveal a uniquely fastidious methyl-reducing methanogen.</title>
        <authorList>
            <person name="Nobu M.K."/>
            <person name="Narihiro T."/>
            <person name="Kuroda K."/>
            <person name="Mei R."/>
            <person name="Liu W.T."/>
        </authorList>
    </citation>
    <scope>NUCLEOTIDE SEQUENCE [LARGE SCALE GENOMIC DNA]</scope>
    <source>
        <strain evidence="9">B03fssc0709_Meth_Bin005</strain>
        <strain evidence="10">B15fssc0709_Meth_Bin003</strain>
        <strain evidence="11">BMIXfssc0709_Meth_Bin006</strain>
    </source>
</reference>
<feature type="binding site" evidence="7">
    <location>
        <position position="122"/>
    </location>
    <ligand>
        <name>substrate</name>
    </ligand>
</feature>
<feature type="binding site" evidence="7">
    <location>
        <position position="270"/>
    </location>
    <ligand>
        <name>Zn(2+)</name>
        <dbReference type="ChEBI" id="CHEBI:29105"/>
    </ligand>
</feature>
<feature type="binding site" evidence="7">
    <location>
        <position position="187"/>
    </location>
    <ligand>
        <name>substrate</name>
    </ligand>
</feature>
<dbReference type="Pfam" id="PF14810">
    <property type="entry name" value="TGT_C2"/>
    <property type="match status" value="1"/>
</dbReference>
<keyword evidence="3 7" id="KW-0808">Transferase</keyword>
<sequence length="584" mass="66556">MFEIKAKDGLGRIGKLSIGKKKVETPTLMPVINPNKIVIAPKDMIDYGAEMIITNSYIIYRTQKLREAALEKGVHKLLDFKGIIETDSGSFQMAAYGDIEIENKEILQFQKDIGVDIGTFLDIPTHPDETHNKALSDLEITLERATEAIEFDLNLNGTIQGGTHLDLRKKSAEAMTDLPFTVNPIGGVVPLMMEYRFSELVDIILTVKGSLSPSRPVHLFGAGHPMLLSLSVLLGCDLFDSAAYVLYAQDSRYLTALGTKKLNEMKYLPCNCPVCRKYTAQELINQNDQKRLELLSSHNLYATFEEIKTIKEAIHEGTLFELVESRIRGHPRLLLAYRRIKDYYNVLEEYDPFTKRSSIFYTGEESNLRPIVKRTKERIMEIKSKKYDDHLFFGKFPKELEFTYPFGQCEMEEERKNKGDPELNDEDIVKLIADYQFGPGVGEKLFHDVVVKRSKTGMIRYVFDKNGNMLATLRARDGLFTPNIEGLKRLRDIIPYPRYRVIVDDEAVPFIKEGANVFSKFVLDIDNSLRAYEEVLIVDSKDSILGTGTLMLSPKEVKAFERGMAVRTRWGIEKNTTQEPQIED</sequence>
<dbReference type="GO" id="GO:0002099">
    <property type="term" value="P:tRNA wobble guanine modification"/>
    <property type="evidence" value="ECO:0007669"/>
    <property type="project" value="TreeGrafter"/>
</dbReference>
<dbReference type="AlphaFoldDB" id="A0A150ILX4"/>
<evidence type="ECO:0000313" key="12">
    <source>
        <dbReference type="Proteomes" id="UP000091929"/>
    </source>
</evidence>
<dbReference type="Gene3D" id="3.10.450.90">
    <property type="entry name" value="ArcTGT, C2 domain"/>
    <property type="match status" value="1"/>
</dbReference>
<comment type="catalytic activity">
    <reaction evidence="7">
        <text>guanosine(15) in tRNA + 7-cyano-7-carbaguanine = 7-cyano-7-carbaguanosine(15) in tRNA + guanine</text>
        <dbReference type="Rhea" id="RHEA:43164"/>
        <dbReference type="Rhea" id="RHEA-COMP:10371"/>
        <dbReference type="Rhea" id="RHEA-COMP:10372"/>
        <dbReference type="ChEBI" id="CHEBI:16235"/>
        <dbReference type="ChEBI" id="CHEBI:45075"/>
        <dbReference type="ChEBI" id="CHEBI:74269"/>
        <dbReference type="ChEBI" id="CHEBI:82850"/>
        <dbReference type="EC" id="2.4.2.48"/>
    </reaction>
</comment>
<evidence type="ECO:0000256" key="7">
    <source>
        <dbReference type="HAMAP-Rule" id="MF_01634"/>
    </source>
</evidence>
<feature type="active site" description="Nucleophile" evidence="7">
    <location>
        <position position="87"/>
    </location>
</feature>
<keyword evidence="5 7" id="KW-0479">Metal-binding</keyword>
<dbReference type="InterPro" id="IPR002616">
    <property type="entry name" value="tRNA_ribo_trans-like"/>
</dbReference>
<dbReference type="EMBL" id="LNJC01000003">
    <property type="protein sequence ID" value="KYC51170.1"/>
    <property type="molecule type" value="Genomic_DNA"/>
</dbReference>
<dbReference type="GO" id="GO:0008270">
    <property type="term" value="F:zinc ion binding"/>
    <property type="evidence" value="ECO:0007669"/>
    <property type="project" value="UniProtKB-UniRule"/>
</dbReference>
<dbReference type="PATRIC" id="fig|1706437.3.peg.135"/>
<name>A0A150ILX4_9EURY</name>
<dbReference type="Pfam" id="PF14809">
    <property type="entry name" value="TGT_C1"/>
    <property type="match status" value="1"/>
</dbReference>
<comment type="function">
    <text evidence="7">Exchanges the guanine residue with 7-cyano-7-deazaguanine (preQ0) at position 15 in the dihydrouridine loop (D-loop) of archaeal tRNAs.</text>
</comment>
<dbReference type="Gene3D" id="3.20.20.105">
    <property type="entry name" value="Queuine tRNA-ribosyltransferase-like"/>
    <property type="match status" value="1"/>
</dbReference>
<dbReference type="Proteomes" id="UP000091929">
    <property type="component" value="Unassembled WGS sequence"/>
</dbReference>
<dbReference type="Proteomes" id="UP000092403">
    <property type="component" value="Unassembled WGS sequence"/>
</dbReference>
<dbReference type="GO" id="GO:0016763">
    <property type="term" value="F:pentosyltransferase activity"/>
    <property type="evidence" value="ECO:0007669"/>
    <property type="project" value="UniProtKB-UniRule"/>
</dbReference>
<dbReference type="SMART" id="SM00359">
    <property type="entry name" value="PUA"/>
    <property type="match status" value="1"/>
</dbReference>
<dbReference type="GO" id="GO:0005737">
    <property type="term" value="C:cytoplasm"/>
    <property type="evidence" value="ECO:0007669"/>
    <property type="project" value="TreeGrafter"/>
</dbReference>
<comment type="pathway">
    <text evidence="1 7">tRNA modification; archaeosine-tRNA biosynthesis.</text>
</comment>
<dbReference type="InterPro" id="IPR029402">
    <property type="entry name" value="TGT_C2"/>
</dbReference>
<dbReference type="Pfam" id="PF01702">
    <property type="entry name" value="TGT"/>
    <property type="match status" value="1"/>
</dbReference>
<dbReference type="InterPro" id="IPR015947">
    <property type="entry name" value="PUA-like_sf"/>
</dbReference>
<dbReference type="PANTHER" id="PTHR46499">
    <property type="entry name" value="QUEUINE TRNA-RIBOSYLTRANSFERASE"/>
    <property type="match status" value="1"/>
</dbReference>
<evidence type="ECO:0000313" key="11">
    <source>
        <dbReference type="EMBL" id="KYC51170.1"/>
    </source>
</evidence>
<dbReference type="InterPro" id="IPR038250">
    <property type="entry name" value="TGT_C2_sf"/>
</dbReference>
<comment type="cofactor">
    <cofactor evidence="7">
        <name>Zn(2+)</name>
        <dbReference type="ChEBI" id="CHEBI:29105"/>
    </cofactor>
    <text evidence="7">Binds 1 zinc ion per subunit.</text>
</comment>
<dbReference type="InterPro" id="IPR004521">
    <property type="entry name" value="Uncharacterised_CHP00451"/>
</dbReference>
<evidence type="ECO:0000256" key="5">
    <source>
        <dbReference type="ARBA" id="ARBA00022723"/>
    </source>
</evidence>
<evidence type="ECO:0000256" key="2">
    <source>
        <dbReference type="ARBA" id="ARBA00022676"/>
    </source>
</evidence>
<keyword evidence="6 7" id="KW-0862">Zinc</keyword>
<dbReference type="NCBIfam" id="TIGR00451">
    <property type="entry name" value="unchar_dom_2"/>
    <property type="match status" value="1"/>
</dbReference>
<dbReference type="CDD" id="cd21149">
    <property type="entry name" value="PUA_archaeosine_TGT"/>
    <property type="match status" value="1"/>
</dbReference>
<dbReference type="NCBIfam" id="TIGR00432">
    <property type="entry name" value="arcsn_tRNA_tgt"/>
    <property type="match status" value="1"/>
</dbReference>
<dbReference type="Proteomes" id="UP000092401">
    <property type="component" value="Unassembled WGS sequence"/>
</dbReference>
<dbReference type="PANTHER" id="PTHR46499:SF1">
    <property type="entry name" value="QUEUINE TRNA-RIBOSYLTRANSFERASE"/>
    <property type="match status" value="1"/>
</dbReference>
<keyword evidence="2 7" id="KW-0328">Glycosyltransferase</keyword>
<dbReference type="SUPFAM" id="SSF51713">
    <property type="entry name" value="tRNA-guanine transglycosylase"/>
    <property type="match status" value="1"/>
</dbReference>
<feature type="binding site" evidence="7">
    <location>
        <position position="272"/>
    </location>
    <ligand>
        <name>Zn(2+)</name>
        <dbReference type="ChEBI" id="CHEBI:29105"/>
    </ligand>
</feature>
<dbReference type="InterPro" id="IPR050076">
    <property type="entry name" value="ArchSynthase1/Queuine_TRR"/>
</dbReference>
<dbReference type="SUPFAM" id="SSF88697">
    <property type="entry name" value="PUA domain-like"/>
    <property type="match status" value="1"/>
</dbReference>
<dbReference type="GO" id="GO:0003723">
    <property type="term" value="F:RNA binding"/>
    <property type="evidence" value="ECO:0007669"/>
    <property type="project" value="InterPro"/>
</dbReference>
<dbReference type="InterPro" id="IPR032729">
    <property type="entry name" value="TGT_C1"/>
</dbReference>
<dbReference type="SUPFAM" id="SSF88802">
    <property type="entry name" value="Pre-PUA domain"/>
    <property type="match status" value="1"/>
</dbReference>
<dbReference type="InterPro" id="IPR004804">
    <property type="entry name" value="TgtA"/>
</dbReference>
<gene>
    <name evidence="9" type="primary">tgtA_2</name>
    <name evidence="7" type="synonym">tgtA</name>
    <name evidence="10" type="synonym">tgtA_1</name>
    <name evidence="9" type="ORF">APG10_00330</name>
    <name evidence="10" type="ORF">APG11_00135</name>
    <name evidence="11" type="ORF">APG12_00296</name>
</gene>
<dbReference type="HAMAP" id="MF_01634">
    <property type="entry name" value="TgtA_arch"/>
    <property type="match status" value="1"/>
</dbReference>
<dbReference type="Gene3D" id="3.90.1020.10">
    <property type="entry name" value="ArcTGT, C1 domain"/>
    <property type="match status" value="1"/>
</dbReference>
<dbReference type="Gene3D" id="2.30.130.10">
    <property type="entry name" value="PUA domain"/>
    <property type="match status" value="1"/>
</dbReference>
<keyword evidence="4 7" id="KW-0819">tRNA processing</keyword>
<dbReference type="InterPro" id="IPR038370">
    <property type="entry name" value="ArcTGT_C1_sf"/>
</dbReference>
<comment type="caution">
    <text evidence="9">The sequence shown here is derived from an EMBL/GenBank/DDBJ whole genome shotgun (WGS) entry which is preliminary data.</text>
</comment>
<dbReference type="PATRIC" id="fig|1706436.3.peg.331"/>
<dbReference type="NCBIfam" id="TIGR00449">
    <property type="entry name" value="tgt_general"/>
    <property type="match status" value="1"/>
</dbReference>
<dbReference type="EC" id="2.4.2.48" evidence="7"/>
<evidence type="ECO:0000313" key="9">
    <source>
        <dbReference type="EMBL" id="KYC46021.1"/>
    </source>
</evidence>
<dbReference type="InterPro" id="IPR002478">
    <property type="entry name" value="PUA"/>
</dbReference>
<dbReference type="PATRIC" id="fig|1706438.3.peg.295"/>
<dbReference type="InterPro" id="IPR036974">
    <property type="entry name" value="PUA_sf"/>
</dbReference>
<accession>A0A150IUS9</accession>
<dbReference type="Pfam" id="PF01472">
    <property type="entry name" value="PUA"/>
    <property type="match status" value="1"/>
</dbReference>
<evidence type="ECO:0000256" key="1">
    <source>
        <dbReference type="ARBA" id="ARBA00005030"/>
    </source>
</evidence>
<dbReference type="EMBL" id="LNGF01000002">
    <property type="protein sequence ID" value="KYC48625.1"/>
    <property type="molecule type" value="Genomic_DNA"/>
</dbReference>
<evidence type="ECO:0000313" key="10">
    <source>
        <dbReference type="EMBL" id="KYC48625.1"/>
    </source>
</evidence>
<dbReference type="UniPathway" id="UPA00393"/>
<dbReference type="PROSITE" id="PS50890">
    <property type="entry name" value="PUA"/>
    <property type="match status" value="1"/>
</dbReference>
<accession>A0A150J1Q3</accession>
<feature type="domain" description="PUA" evidence="8">
    <location>
        <begin position="499"/>
        <end position="573"/>
    </location>
</feature>
<dbReference type="EMBL" id="LNGE01000006">
    <property type="protein sequence ID" value="KYC46021.1"/>
    <property type="molecule type" value="Genomic_DNA"/>
</dbReference>
<evidence type="ECO:0000313" key="13">
    <source>
        <dbReference type="Proteomes" id="UP000092401"/>
    </source>
</evidence>